<feature type="transmembrane region" description="Helical" evidence="2">
    <location>
        <begin position="510"/>
        <end position="532"/>
    </location>
</feature>
<reference evidence="3 4" key="1">
    <citation type="submission" date="2016-05" db="EMBL/GenBank/DDBJ databases">
        <title>A degradative enzymes factory behind the ericoid mycorrhizal symbiosis.</title>
        <authorList>
            <consortium name="DOE Joint Genome Institute"/>
            <person name="Martino E."/>
            <person name="Morin E."/>
            <person name="Grelet G."/>
            <person name="Kuo A."/>
            <person name="Kohler A."/>
            <person name="Daghino S."/>
            <person name="Barry K."/>
            <person name="Choi C."/>
            <person name="Cichocki N."/>
            <person name="Clum A."/>
            <person name="Copeland A."/>
            <person name="Hainaut M."/>
            <person name="Haridas S."/>
            <person name="Labutti K."/>
            <person name="Lindquist E."/>
            <person name="Lipzen A."/>
            <person name="Khouja H.-R."/>
            <person name="Murat C."/>
            <person name="Ohm R."/>
            <person name="Olson A."/>
            <person name="Spatafora J."/>
            <person name="Veneault-Fourrey C."/>
            <person name="Henrissat B."/>
            <person name="Grigoriev I."/>
            <person name="Martin F."/>
            <person name="Perotto S."/>
        </authorList>
    </citation>
    <scope>NUCLEOTIDE SEQUENCE [LARGE SCALE GENOMIC DNA]</scope>
    <source>
        <strain evidence="3 4">UAMH 7357</strain>
    </source>
</reference>
<feature type="compositionally biased region" description="Basic residues" evidence="1">
    <location>
        <begin position="24"/>
        <end position="34"/>
    </location>
</feature>
<keyword evidence="4" id="KW-1185">Reference proteome</keyword>
<evidence type="ECO:0000256" key="1">
    <source>
        <dbReference type="SAM" id="MobiDB-lite"/>
    </source>
</evidence>
<name>A0A2J6Q5D7_9HELO</name>
<organism evidence="3 4">
    <name type="scientific">Hyaloscypha hepaticicola</name>
    <dbReference type="NCBI Taxonomy" id="2082293"/>
    <lineage>
        <taxon>Eukaryota</taxon>
        <taxon>Fungi</taxon>
        <taxon>Dikarya</taxon>
        <taxon>Ascomycota</taxon>
        <taxon>Pezizomycotina</taxon>
        <taxon>Leotiomycetes</taxon>
        <taxon>Helotiales</taxon>
        <taxon>Hyaloscyphaceae</taxon>
        <taxon>Hyaloscypha</taxon>
    </lineage>
</organism>
<dbReference type="Proteomes" id="UP000235672">
    <property type="component" value="Unassembled WGS sequence"/>
</dbReference>
<dbReference type="OrthoDB" id="5428055at2759"/>
<dbReference type="EMBL" id="KZ613481">
    <property type="protein sequence ID" value="PMD21486.1"/>
    <property type="molecule type" value="Genomic_DNA"/>
</dbReference>
<accession>A0A2J6Q5D7</accession>
<feature type="transmembrane region" description="Helical" evidence="2">
    <location>
        <begin position="544"/>
        <end position="564"/>
    </location>
</feature>
<evidence type="ECO:0000313" key="4">
    <source>
        <dbReference type="Proteomes" id="UP000235672"/>
    </source>
</evidence>
<feature type="region of interest" description="Disordered" evidence="1">
    <location>
        <begin position="1"/>
        <end position="55"/>
    </location>
</feature>
<keyword evidence="2" id="KW-0472">Membrane</keyword>
<sequence>MNPEGSVKSPGRSRSGRALAAPKPLKKRASKSKSKPVSAGNISFGNSEWAEFSSPRPIPDVERLVEARKAQGADGDDVGIFFIDFRDTAAPLEVDVVENFCRGTNLDYVEKGKGSAGSLRTVWLDDRNSPGFEGSGDTREHENPLTATGLLRALAEKPFNHEKLCNAARRLIYVSDLNPDCIHALAATASSLHARALRSAIYRHLVFRPSVGVKIPSAGYLRFQLELHLPFFIMRESTPPDKTPDGTVKTKPDRGWTDLSFLRLDACGSNSRSSEPEEVWCMQEAQISCVVTGTDDWRWTGYGFVDAEVDGYLAEAPEWEMCFDQIAGGDEVEANLPIWRPRDWWIKVFEVRIDQVTGHYENLVHKLNSAFNQYKKDHPFSLSPQRSTSRHQTTEIEAAFEWTLQMMGVLTKPRNVLLATVEAWRAFNSEDGDVQYFSDDLHAAAGETSQAFKALAARRRSMKNIKAKYYELQGYLSEIVALDKSCEDYKKALELSLSLSQKQTADKNEFTNVFTVSLLYPIGLAAAVFSMQQAAIPFPQTPKAFGITVVFFICMVAAIQFFVVHAQPWLWKMITSWLERGVREETKGIMPDAKVKKKEEVTKGGVQERVTDVTDEESVMPKMSRDKSRTWKSWVTRSSTERTLVGE</sequence>
<keyword evidence="2" id="KW-0812">Transmembrane</keyword>
<evidence type="ECO:0000313" key="3">
    <source>
        <dbReference type="EMBL" id="PMD21486.1"/>
    </source>
</evidence>
<keyword evidence="2" id="KW-1133">Transmembrane helix</keyword>
<gene>
    <name evidence="3" type="ORF">NA56DRAFT_703677</name>
</gene>
<evidence type="ECO:0000256" key="2">
    <source>
        <dbReference type="SAM" id="Phobius"/>
    </source>
</evidence>
<protein>
    <submittedName>
        <fullName evidence="3">Uncharacterized protein</fullName>
    </submittedName>
</protein>
<proteinExistence type="predicted"/>
<dbReference type="AlphaFoldDB" id="A0A2J6Q5D7"/>